<evidence type="ECO:0000313" key="3">
    <source>
        <dbReference type="Proteomes" id="UP000314294"/>
    </source>
</evidence>
<dbReference type="EMBL" id="SRLO01000382">
    <property type="protein sequence ID" value="TNN58335.1"/>
    <property type="molecule type" value="Genomic_DNA"/>
</dbReference>
<dbReference type="Proteomes" id="UP000314294">
    <property type="component" value="Unassembled WGS sequence"/>
</dbReference>
<name>A0A4Z2GZ15_9TELE</name>
<dbReference type="AlphaFoldDB" id="A0A4Z2GZ15"/>
<feature type="region of interest" description="Disordered" evidence="1">
    <location>
        <begin position="1"/>
        <end position="22"/>
    </location>
</feature>
<keyword evidence="3" id="KW-1185">Reference proteome</keyword>
<organism evidence="2 3">
    <name type="scientific">Liparis tanakae</name>
    <name type="common">Tanaka's snailfish</name>
    <dbReference type="NCBI Taxonomy" id="230148"/>
    <lineage>
        <taxon>Eukaryota</taxon>
        <taxon>Metazoa</taxon>
        <taxon>Chordata</taxon>
        <taxon>Craniata</taxon>
        <taxon>Vertebrata</taxon>
        <taxon>Euteleostomi</taxon>
        <taxon>Actinopterygii</taxon>
        <taxon>Neopterygii</taxon>
        <taxon>Teleostei</taxon>
        <taxon>Neoteleostei</taxon>
        <taxon>Acanthomorphata</taxon>
        <taxon>Eupercaria</taxon>
        <taxon>Perciformes</taxon>
        <taxon>Cottioidei</taxon>
        <taxon>Cottales</taxon>
        <taxon>Liparidae</taxon>
        <taxon>Liparis</taxon>
    </lineage>
</organism>
<gene>
    <name evidence="2" type="ORF">EYF80_031457</name>
</gene>
<evidence type="ECO:0000313" key="2">
    <source>
        <dbReference type="EMBL" id="TNN58335.1"/>
    </source>
</evidence>
<reference evidence="2 3" key="1">
    <citation type="submission" date="2019-03" db="EMBL/GenBank/DDBJ databases">
        <title>First draft genome of Liparis tanakae, snailfish: a comprehensive survey of snailfish specific genes.</title>
        <authorList>
            <person name="Kim W."/>
            <person name="Song I."/>
            <person name="Jeong J.-H."/>
            <person name="Kim D."/>
            <person name="Kim S."/>
            <person name="Ryu S."/>
            <person name="Song J.Y."/>
            <person name="Lee S.K."/>
        </authorList>
    </citation>
    <scope>NUCLEOTIDE SEQUENCE [LARGE SCALE GENOMIC DNA]</scope>
    <source>
        <tissue evidence="2">Muscle</tissue>
    </source>
</reference>
<protein>
    <submittedName>
        <fullName evidence="2">Uncharacterized protein</fullName>
    </submittedName>
</protein>
<accession>A0A4Z2GZ15</accession>
<proteinExistence type="predicted"/>
<evidence type="ECO:0000256" key="1">
    <source>
        <dbReference type="SAM" id="MobiDB-lite"/>
    </source>
</evidence>
<comment type="caution">
    <text evidence="2">The sequence shown here is derived from an EMBL/GenBank/DDBJ whole genome shotgun (WGS) entry which is preliminary data.</text>
</comment>
<sequence length="166" mass="18007">MATSHTSSYGAEGRCSSAEDMTTITTGPSLKSIFTHKTKPDLLSSNRMPPSIPRITGSPVPPATRPLQVTSAPVHSQTVAWTVLSCSWPWWSATLSTTVYSPLSSSMPRFRRMPVSETREEHSLDGTMYILEPFILAVQLVFDMPCNETLYGAAKPGPSLSVTDSS</sequence>